<name>A0A369KEE5_HYPMA</name>
<proteinExistence type="predicted"/>
<organism evidence="1 2">
    <name type="scientific">Hypsizygus marmoreus</name>
    <name type="common">White beech mushroom</name>
    <name type="synonym">Agaricus marmoreus</name>
    <dbReference type="NCBI Taxonomy" id="39966"/>
    <lineage>
        <taxon>Eukaryota</taxon>
        <taxon>Fungi</taxon>
        <taxon>Dikarya</taxon>
        <taxon>Basidiomycota</taxon>
        <taxon>Agaricomycotina</taxon>
        <taxon>Agaricomycetes</taxon>
        <taxon>Agaricomycetidae</taxon>
        <taxon>Agaricales</taxon>
        <taxon>Tricholomatineae</taxon>
        <taxon>Lyophyllaceae</taxon>
        <taxon>Hypsizygus</taxon>
    </lineage>
</organism>
<comment type="caution">
    <text evidence="1">The sequence shown here is derived from an EMBL/GenBank/DDBJ whole genome shotgun (WGS) entry which is preliminary data.</text>
</comment>
<dbReference type="EMBL" id="LUEZ02000010">
    <property type="protein sequence ID" value="RDB29296.1"/>
    <property type="molecule type" value="Genomic_DNA"/>
</dbReference>
<dbReference type="InParanoid" id="A0A369KEE5"/>
<sequence length="73" mass="8552">MSKSRHRRLRLAINTHRENIPRSMVCHICKRAFGLQSSFTEFPVSESKKRSEPDLESCLFCKAVTRQLTEEEN</sequence>
<accession>A0A369KEE5</accession>
<protein>
    <submittedName>
        <fullName evidence="1">Uncharacterized protein</fullName>
    </submittedName>
</protein>
<dbReference type="AlphaFoldDB" id="A0A369KEE5"/>
<dbReference type="Proteomes" id="UP000076154">
    <property type="component" value="Unassembled WGS sequence"/>
</dbReference>
<keyword evidence="2" id="KW-1185">Reference proteome</keyword>
<evidence type="ECO:0000313" key="1">
    <source>
        <dbReference type="EMBL" id="RDB29296.1"/>
    </source>
</evidence>
<reference evidence="1" key="1">
    <citation type="submission" date="2018-04" db="EMBL/GenBank/DDBJ databases">
        <title>Whole genome sequencing of Hypsizygus marmoreus.</title>
        <authorList>
            <person name="Choi I.-G."/>
            <person name="Min B."/>
            <person name="Kim J.-G."/>
            <person name="Kim S."/>
            <person name="Oh Y.-L."/>
            <person name="Kong W.-S."/>
            <person name="Park H."/>
            <person name="Jeong J."/>
            <person name="Song E.-S."/>
        </authorList>
    </citation>
    <scope>NUCLEOTIDE SEQUENCE [LARGE SCALE GENOMIC DNA]</scope>
    <source>
        <strain evidence="1">51987-8</strain>
    </source>
</reference>
<evidence type="ECO:0000313" key="2">
    <source>
        <dbReference type="Proteomes" id="UP000076154"/>
    </source>
</evidence>
<gene>
    <name evidence="1" type="ORF">Hypma_015890</name>
</gene>